<name>A0ABU0H4D7_9HYPH</name>
<organism evidence="2 3">
    <name type="scientific">Kaistia dalseonensis</name>
    <dbReference type="NCBI Taxonomy" id="410840"/>
    <lineage>
        <taxon>Bacteria</taxon>
        <taxon>Pseudomonadati</taxon>
        <taxon>Pseudomonadota</taxon>
        <taxon>Alphaproteobacteria</taxon>
        <taxon>Hyphomicrobiales</taxon>
        <taxon>Kaistiaceae</taxon>
        <taxon>Kaistia</taxon>
    </lineage>
</organism>
<comment type="caution">
    <text evidence="2">The sequence shown here is derived from an EMBL/GenBank/DDBJ whole genome shotgun (WGS) entry which is preliminary data.</text>
</comment>
<reference evidence="2 3" key="1">
    <citation type="submission" date="2023-07" db="EMBL/GenBank/DDBJ databases">
        <title>Genomic Encyclopedia of Type Strains, Phase IV (KMG-IV): sequencing the most valuable type-strain genomes for metagenomic binning, comparative biology and taxonomic classification.</title>
        <authorList>
            <person name="Goeker M."/>
        </authorList>
    </citation>
    <scope>NUCLEOTIDE SEQUENCE [LARGE SCALE GENOMIC DNA]</scope>
    <source>
        <strain evidence="2 3">B6-8</strain>
    </source>
</reference>
<feature type="domain" description="BioF2-like acetyltransferase" evidence="1">
    <location>
        <begin position="167"/>
        <end position="304"/>
    </location>
</feature>
<dbReference type="InterPro" id="IPR016181">
    <property type="entry name" value="Acyl_CoA_acyltransferase"/>
</dbReference>
<dbReference type="RefSeq" id="WP_266348077.1">
    <property type="nucleotide sequence ID" value="NZ_JAPKNG010000002.1"/>
</dbReference>
<sequence length="367" mass="39398">MNAAEPPPSDWAGLAVRSIEQNPFFAPFLTRAALAHLAKGHVHLAAVRNACGRLIALAPVGGMRLGRLLPARAVWTHLYGPLGTPLIDAEQQDEAVSGLIAAMDGKRRHGALLVFPDLPIDGPVSQTLQAQARAAGRPVAIIAPYRRAALFHADEPPVAVRDGLPPKRRKELSRQLRRLSEEGVLTIEVSPAATAIDDFLALEAGGWKGARGTALARRPEAEAFMRAAIEGAEEGAAAIIAMRLDGRPVAMLLVFRSGDMAVTWKIAHDEALARFSPGVQLMLEASDRLMSDPALRRIDSLASADHPMIDRLWPDRIGIATLVIGPRNGRLGFVLGVALARAEAKARAMLRNVIRRRAARSGREVSS</sequence>
<gene>
    <name evidence="2" type="ORF">QO014_001530</name>
</gene>
<proteinExistence type="predicted"/>
<dbReference type="InterPro" id="IPR038740">
    <property type="entry name" value="BioF2-like_GNAT_dom"/>
</dbReference>
<dbReference type="Proteomes" id="UP001241603">
    <property type="component" value="Unassembled WGS sequence"/>
</dbReference>
<accession>A0ABU0H4D7</accession>
<evidence type="ECO:0000259" key="1">
    <source>
        <dbReference type="Pfam" id="PF13480"/>
    </source>
</evidence>
<dbReference type="Pfam" id="PF13480">
    <property type="entry name" value="Acetyltransf_6"/>
    <property type="match status" value="1"/>
</dbReference>
<evidence type="ECO:0000313" key="3">
    <source>
        <dbReference type="Proteomes" id="UP001241603"/>
    </source>
</evidence>
<dbReference type="SUPFAM" id="SSF55729">
    <property type="entry name" value="Acyl-CoA N-acyltransferases (Nat)"/>
    <property type="match status" value="1"/>
</dbReference>
<dbReference type="EMBL" id="JAUSVO010000002">
    <property type="protein sequence ID" value="MDQ0437145.1"/>
    <property type="molecule type" value="Genomic_DNA"/>
</dbReference>
<keyword evidence="3" id="KW-1185">Reference proteome</keyword>
<dbReference type="Gene3D" id="3.40.630.30">
    <property type="match status" value="1"/>
</dbReference>
<protein>
    <submittedName>
        <fullName evidence="2">CelD/BcsL family acetyltransferase involved in cellulose biosynthesis</fullName>
    </submittedName>
</protein>
<evidence type="ECO:0000313" key="2">
    <source>
        <dbReference type="EMBL" id="MDQ0437145.1"/>
    </source>
</evidence>